<proteinExistence type="predicted"/>
<dbReference type="EMBL" id="KK198758">
    <property type="protein sequence ID" value="KCW69981.1"/>
    <property type="molecule type" value="Genomic_DNA"/>
</dbReference>
<dbReference type="OMA" id="MGWSKEY"/>
<gene>
    <name evidence="3" type="ORF">EUGRSUZ_F03291</name>
</gene>
<dbReference type="Pfam" id="PF04654">
    <property type="entry name" value="DUF599"/>
    <property type="match status" value="1"/>
</dbReference>
<evidence type="ECO:0000313" key="3">
    <source>
        <dbReference type="EMBL" id="KCW69981.1"/>
    </source>
</evidence>
<protein>
    <recommendedName>
        <fullName evidence="4">DUF599 domain-containing protein</fullName>
    </recommendedName>
</protein>
<dbReference type="InParanoid" id="A0A059BVM5"/>
<evidence type="ECO:0008006" key="4">
    <source>
        <dbReference type="Google" id="ProtNLM"/>
    </source>
</evidence>
<dbReference type="InterPro" id="IPR006747">
    <property type="entry name" value="DUF599"/>
</dbReference>
<feature type="compositionally biased region" description="Basic and acidic residues" evidence="1">
    <location>
        <begin position="238"/>
        <end position="247"/>
    </location>
</feature>
<organism evidence="3">
    <name type="scientific">Eucalyptus grandis</name>
    <name type="common">Flooded gum</name>
    <dbReference type="NCBI Taxonomy" id="71139"/>
    <lineage>
        <taxon>Eukaryota</taxon>
        <taxon>Viridiplantae</taxon>
        <taxon>Streptophyta</taxon>
        <taxon>Embryophyta</taxon>
        <taxon>Tracheophyta</taxon>
        <taxon>Spermatophyta</taxon>
        <taxon>Magnoliopsida</taxon>
        <taxon>eudicotyledons</taxon>
        <taxon>Gunneridae</taxon>
        <taxon>Pentapetalae</taxon>
        <taxon>rosids</taxon>
        <taxon>malvids</taxon>
        <taxon>Myrtales</taxon>
        <taxon>Myrtaceae</taxon>
        <taxon>Myrtoideae</taxon>
        <taxon>Eucalypteae</taxon>
        <taxon>Eucalyptus</taxon>
    </lineage>
</organism>
<accession>A0A059BVM5</accession>
<dbReference type="Gramene" id="KCW69981">
    <property type="protein sequence ID" value="KCW69981"/>
    <property type="gene ID" value="EUGRSUZ_F03291"/>
</dbReference>
<dbReference type="OrthoDB" id="665451at2759"/>
<dbReference type="KEGG" id="egr:104450108"/>
<dbReference type="PANTHER" id="PTHR31168">
    <property type="entry name" value="OS02G0292800 PROTEIN"/>
    <property type="match status" value="1"/>
</dbReference>
<dbReference type="AlphaFoldDB" id="A0A059BVM5"/>
<keyword evidence="2" id="KW-1133">Transmembrane helix</keyword>
<keyword evidence="2" id="KW-0812">Transmembrane</keyword>
<evidence type="ECO:0000256" key="1">
    <source>
        <dbReference type="SAM" id="MobiDB-lite"/>
    </source>
</evidence>
<reference evidence="3" key="1">
    <citation type="submission" date="2013-07" db="EMBL/GenBank/DDBJ databases">
        <title>The genome of Eucalyptus grandis.</title>
        <authorList>
            <person name="Schmutz J."/>
            <person name="Hayes R."/>
            <person name="Myburg A."/>
            <person name="Tuskan G."/>
            <person name="Grattapaglia D."/>
            <person name="Rokhsar D.S."/>
        </authorList>
    </citation>
    <scope>NUCLEOTIDE SEQUENCE</scope>
    <source>
        <tissue evidence="3">Leaf extractions</tissue>
    </source>
</reference>
<feature type="transmembrane region" description="Helical" evidence="2">
    <location>
        <begin position="185"/>
        <end position="205"/>
    </location>
</feature>
<name>A0A059BVM5_EUCGR</name>
<sequence length="258" mass="28656">MIWRKEYLDVILVPIGLLIMSGYHLFLLYRCLKLPQTTVIGYENHCRKVWVERMLQIEAKERGMSLTVISTTISAATFLASTSLALSSFIGAWIGSSLNSVFTANFIYGDTSPSMISVKYISLLSCFLVAFESFLQCMRSSAHAIFLMSMPNSDIPVAYVQKAVIRGSIFWSVGLRAIYFATNLLLWIFGPIPMFVCSVTTVVILHNLDTNSTPLHHFQPKKNLDLRKMGDSAADAMRGVEHPENVQEAKGTGSVSIG</sequence>
<dbReference type="eggNOG" id="ENOG502QUB7">
    <property type="taxonomic scope" value="Eukaryota"/>
</dbReference>
<feature type="transmembrane region" description="Helical" evidence="2">
    <location>
        <begin position="7"/>
        <end position="29"/>
    </location>
</feature>
<dbReference type="PANTHER" id="PTHR31168:SF30">
    <property type="entry name" value="DUF599 DOMAIN-CONTAINING PROTEIN"/>
    <property type="match status" value="1"/>
</dbReference>
<feature type="region of interest" description="Disordered" evidence="1">
    <location>
        <begin position="238"/>
        <end position="258"/>
    </location>
</feature>
<evidence type="ECO:0000256" key="2">
    <source>
        <dbReference type="SAM" id="Phobius"/>
    </source>
</evidence>
<keyword evidence="2" id="KW-0472">Membrane</keyword>
<feature type="transmembrane region" description="Helical" evidence="2">
    <location>
        <begin position="120"/>
        <end position="138"/>
    </location>
</feature>